<reference evidence="1 2" key="1">
    <citation type="submission" date="2019-02" db="EMBL/GenBank/DDBJ databases">
        <title>Deep-cultivation of Planctomycetes and their phenomic and genomic characterization uncovers novel biology.</title>
        <authorList>
            <person name="Wiegand S."/>
            <person name="Jogler M."/>
            <person name="Boedeker C."/>
            <person name="Pinto D."/>
            <person name="Vollmers J."/>
            <person name="Rivas-Marin E."/>
            <person name="Kohn T."/>
            <person name="Peeters S.H."/>
            <person name="Heuer A."/>
            <person name="Rast P."/>
            <person name="Oberbeckmann S."/>
            <person name="Bunk B."/>
            <person name="Jeske O."/>
            <person name="Meyerdierks A."/>
            <person name="Storesund J.E."/>
            <person name="Kallscheuer N."/>
            <person name="Luecker S."/>
            <person name="Lage O.M."/>
            <person name="Pohl T."/>
            <person name="Merkel B.J."/>
            <person name="Hornburger P."/>
            <person name="Mueller R.-W."/>
            <person name="Bruemmer F."/>
            <person name="Labrenz M."/>
            <person name="Spormann A.M."/>
            <person name="Op Den Camp H."/>
            <person name="Overmann J."/>
            <person name="Amann R."/>
            <person name="Jetten M.S.M."/>
            <person name="Mascher T."/>
            <person name="Medema M.H."/>
            <person name="Devos D.P."/>
            <person name="Kaster A.-K."/>
            <person name="Ovreas L."/>
            <person name="Rohde M."/>
            <person name="Galperin M.Y."/>
            <person name="Jogler C."/>
        </authorList>
    </citation>
    <scope>NUCLEOTIDE SEQUENCE [LARGE SCALE GENOMIC DNA]</scope>
    <source>
        <strain evidence="1 2">KOR42</strain>
    </source>
</reference>
<gene>
    <name evidence="1" type="ORF">KOR42_34030</name>
</gene>
<evidence type="ECO:0000313" key="2">
    <source>
        <dbReference type="Proteomes" id="UP000317243"/>
    </source>
</evidence>
<proteinExistence type="predicted"/>
<dbReference type="InterPro" id="IPR025855">
    <property type="entry name" value="Replic_Relax"/>
</dbReference>
<dbReference type="EMBL" id="SIHI01000011">
    <property type="protein sequence ID" value="TWT51716.1"/>
    <property type="molecule type" value="Genomic_DNA"/>
</dbReference>
<dbReference type="OrthoDB" id="270627at2"/>
<accession>A0A5C5WLQ0</accession>
<evidence type="ECO:0000313" key="1">
    <source>
        <dbReference type="EMBL" id="TWT51716.1"/>
    </source>
</evidence>
<protein>
    <recommendedName>
        <fullName evidence="3">Replication-relaxation</fullName>
    </recommendedName>
</protein>
<comment type="caution">
    <text evidence="1">The sequence shown here is derived from an EMBL/GenBank/DDBJ whole genome shotgun (WGS) entry which is preliminary data.</text>
</comment>
<organism evidence="1 2">
    <name type="scientific">Thalassoglobus neptunius</name>
    <dbReference type="NCBI Taxonomy" id="1938619"/>
    <lineage>
        <taxon>Bacteria</taxon>
        <taxon>Pseudomonadati</taxon>
        <taxon>Planctomycetota</taxon>
        <taxon>Planctomycetia</taxon>
        <taxon>Planctomycetales</taxon>
        <taxon>Planctomycetaceae</taxon>
        <taxon>Thalassoglobus</taxon>
    </lineage>
</organism>
<dbReference type="Proteomes" id="UP000317243">
    <property type="component" value="Unassembled WGS sequence"/>
</dbReference>
<evidence type="ECO:0008006" key="3">
    <source>
        <dbReference type="Google" id="ProtNLM"/>
    </source>
</evidence>
<sequence length="299" mass="34457">MPKRNRANIGPRDIELLMALDRCPLTVGQLCRLSLSFAAPFNDESNLRRRLRALANAGLLKSWRYSIASEGQSPKYFKLSRDGYRMLYGFDAVLPRRRYFEEIRPGHHHHTFCLAELVVRLITTGQREGTRVRHFARENSVKLVANGFTLFPDCAFQLVTRDGQEFNFVVELDNGTERIRTAKDVESIERKLRGYDAHQSQFASSDRQRYLVLFVTTRSSERTKRILDLAALVMQNPQRTVFLACDLPTLDQHDPFEKPVFVDHRGLKRTLLPITSRRPPQPVDSRGEEIKCEAISLRG</sequence>
<name>A0A5C5WLQ0_9PLAN</name>
<keyword evidence="2" id="KW-1185">Reference proteome</keyword>
<dbReference type="AlphaFoldDB" id="A0A5C5WLQ0"/>
<dbReference type="Pfam" id="PF13814">
    <property type="entry name" value="Replic_Relax"/>
    <property type="match status" value="1"/>
</dbReference>
<dbReference type="RefSeq" id="WP_146510859.1">
    <property type="nucleotide sequence ID" value="NZ_SIHI01000011.1"/>
</dbReference>